<sequence length="79" mass="9067">MTSNISITVLKRTNLAWTNVAYLSRFAPSADDGNRRDIISHADLRFFTEIVAFKVSTHPLFHPLPPEHDSASSEWNYYE</sequence>
<dbReference type="WBParaSite" id="MCU_013981-RA">
    <property type="protein sequence ID" value="MCU_013981-RA"/>
    <property type="gene ID" value="MCU_013981"/>
</dbReference>
<protein>
    <submittedName>
        <fullName evidence="1">BTB domain-containing protein</fullName>
    </submittedName>
</protein>
<evidence type="ECO:0000313" key="1">
    <source>
        <dbReference type="WBParaSite" id="MCU_013981-RA"/>
    </source>
</evidence>
<dbReference type="AlphaFoldDB" id="A0A5K3G6I3"/>
<accession>A0A5K3G6I3</accession>
<name>A0A5K3G6I3_MESCO</name>
<proteinExistence type="predicted"/>
<reference evidence="1" key="1">
    <citation type="submission" date="2019-11" db="UniProtKB">
        <authorList>
            <consortium name="WormBaseParasite"/>
        </authorList>
    </citation>
    <scope>IDENTIFICATION</scope>
</reference>
<organism evidence="1">
    <name type="scientific">Mesocestoides corti</name>
    <name type="common">Flatworm</name>
    <dbReference type="NCBI Taxonomy" id="53468"/>
    <lineage>
        <taxon>Eukaryota</taxon>
        <taxon>Metazoa</taxon>
        <taxon>Spiralia</taxon>
        <taxon>Lophotrochozoa</taxon>
        <taxon>Platyhelminthes</taxon>
        <taxon>Cestoda</taxon>
        <taxon>Eucestoda</taxon>
        <taxon>Cyclophyllidea</taxon>
        <taxon>Mesocestoididae</taxon>
        <taxon>Mesocestoides</taxon>
    </lineage>
</organism>